<feature type="region of interest" description="Disordered" evidence="1">
    <location>
        <begin position="1"/>
        <end position="35"/>
    </location>
</feature>
<dbReference type="EMBL" id="BGPR01004539">
    <property type="protein sequence ID" value="GBN00678.1"/>
    <property type="molecule type" value="Genomic_DNA"/>
</dbReference>
<evidence type="ECO:0000313" key="2">
    <source>
        <dbReference type="EMBL" id="GBN00678.1"/>
    </source>
</evidence>
<gene>
    <name evidence="2" type="ORF">AVEN_207370_1</name>
</gene>
<feature type="compositionally biased region" description="Polar residues" evidence="1">
    <location>
        <begin position="16"/>
        <end position="26"/>
    </location>
</feature>
<keyword evidence="3" id="KW-1185">Reference proteome</keyword>
<name>A0A4Y2KEB1_ARAVE</name>
<dbReference type="AlphaFoldDB" id="A0A4Y2KEB1"/>
<protein>
    <submittedName>
        <fullName evidence="2">Uncharacterized protein</fullName>
    </submittedName>
</protein>
<reference evidence="2 3" key="1">
    <citation type="journal article" date="2019" name="Sci. Rep.">
        <title>Orb-weaving spider Araneus ventricosus genome elucidates the spidroin gene catalogue.</title>
        <authorList>
            <person name="Kono N."/>
            <person name="Nakamura H."/>
            <person name="Ohtoshi R."/>
            <person name="Moran D.A.P."/>
            <person name="Shinohara A."/>
            <person name="Yoshida Y."/>
            <person name="Fujiwara M."/>
            <person name="Mori M."/>
            <person name="Tomita M."/>
            <person name="Arakawa K."/>
        </authorList>
    </citation>
    <scope>NUCLEOTIDE SEQUENCE [LARGE SCALE GENOMIC DNA]</scope>
</reference>
<organism evidence="2 3">
    <name type="scientific">Araneus ventricosus</name>
    <name type="common">Orbweaver spider</name>
    <name type="synonym">Epeira ventricosa</name>
    <dbReference type="NCBI Taxonomy" id="182803"/>
    <lineage>
        <taxon>Eukaryota</taxon>
        <taxon>Metazoa</taxon>
        <taxon>Ecdysozoa</taxon>
        <taxon>Arthropoda</taxon>
        <taxon>Chelicerata</taxon>
        <taxon>Arachnida</taxon>
        <taxon>Araneae</taxon>
        <taxon>Araneomorphae</taxon>
        <taxon>Entelegynae</taxon>
        <taxon>Araneoidea</taxon>
        <taxon>Araneidae</taxon>
        <taxon>Araneus</taxon>
    </lineage>
</organism>
<proteinExistence type="predicted"/>
<accession>A0A4Y2KEB1</accession>
<sequence>MLRGEESNFLEDSPYLGNQASPSLETTRFPDKHLAPKMSPSPKIAATLLLFPCVLEICTKHYTKFYRDQVVAHRHSALNAGFYIVDASIRSTAVSR</sequence>
<dbReference type="Proteomes" id="UP000499080">
    <property type="component" value="Unassembled WGS sequence"/>
</dbReference>
<evidence type="ECO:0000256" key="1">
    <source>
        <dbReference type="SAM" id="MobiDB-lite"/>
    </source>
</evidence>
<comment type="caution">
    <text evidence="2">The sequence shown here is derived from an EMBL/GenBank/DDBJ whole genome shotgun (WGS) entry which is preliminary data.</text>
</comment>
<evidence type="ECO:0000313" key="3">
    <source>
        <dbReference type="Proteomes" id="UP000499080"/>
    </source>
</evidence>